<dbReference type="EMBL" id="JBHSMD010000002">
    <property type="protein sequence ID" value="MFC5492681.1"/>
    <property type="molecule type" value="Genomic_DNA"/>
</dbReference>
<keyword evidence="2" id="KW-1185">Reference proteome</keyword>
<proteinExistence type="predicted"/>
<dbReference type="SUPFAM" id="SSF88946">
    <property type="entry name" value="Sigma2 domain of RNA polymerase sigma factors"/>
    <property type="match status" value="1"/>
</dbReference>
<gene>
    <name evidence="1" type="ORF">ACFPKY_06210</name>
</gene>
<name>A0ABW0MXU9_9ACTN</name>
<dbReference type="InterPro" id="IPR013325">
    <property type="entry name" value="RNA_pol_sigma_r2"/>
</dbReference>
<sequence length="168" mass="18158">MTDGAALEAFYAEIRARLVRFIRARLPADVADDLASETLLTLWGKRPAAPVDDVSVRRLRAFTYAIAIGHVRNAERRLATDGKLVGALAAAALRDSAISHDPARSAVGLYDLERAIRALSNGDQQVLRLLAAGFRVGEIAPKAASMRVRRARERLRERLAATGTDGAS</sequence>
<evidence type="ECO:0000313" key="1">
    <source>
        <dbReference type="EMBL" id="MFC5492681.1"/>
    </source>
</evidence>
<comment type="caution">
    <text evidence="1">The sequence shown here is derived from an EMBL/GenBank/DDBJ whole genome shotgun (WGS) entry which is preliminary data.</text>
</comment>
<organism evidence="1 2">
    <name type="scientific">Nocardioides caricicola</name>
    <dbReference type="NCBI Taxonomy" id="634770"/>
    <lineage>
        <taxon>Bacteria</taxon>
        <taxon>Bacillati</taxon>
        <taxon>Actinomycetota</taxon>
        <taxon>Actinomycetes</taxon>
        <taxon>Propionibacteriales</taxon>
        <taxon>Nocardioidaceae</taxon>
        <taxon>Nocardioides</taxon>
    </lineage>
</organism>
<dbReference type="RefSeq" id="WP_345171072.1">
    <property type="nucleotide sequence ID" value="NZ_BAABFQ010000003.1"/>
</dbReference>
<dbReference type="Gene3D" id="1.10.1740.10">
    <property type="match status" value="1"/>
</dbReference>
<dbReference type="Proteomes" id="UP001595956">
    <property type="component" value="Unassembled WGS sequence"/>
</dbReference>
<evidence type="ECO:0000313" key="2">
    <source>
        <dbReference type="Proteomes" id="UP001595956"/>
    </source>
</evidence>
<reference evidence="2" key="1">
    <citation type="journal article" date="2019" name="Int. J. Syst. Evol. Microbiol.">
        <title>The Global Catalogue of Microorganisms (GCM) 10K type strain sequencing project: providing services to taxonomists for standard genome sequencing and annotation.</title>
        <authorList>
            <consortium name="The Broad Institute Genomics Platform"/>
            <consortium name="The Broad Institute Genome Sequencing Center for Infectious Disease"/>
            <person name="Wu L."/>
            <person name="Ma J."/>
        </authorList>
    </citation>
    <scope>NUCLEOTIDE SEQUENCE [LARGE SCALE GENOMIC DNA]</scope>
    <source>
        <strain evidence="2">KACC 13778</strain>
    </source>
</reference>
<protein>
    <submittedName>
        <fullName evidence="1">RNA polymerase sigma factor</fullName>
    </submittedName>
</protein>
<accession>A0ABW0MXU9</accession>